<evidence type="ECO:0000313" key="4">
    <source>
        <dbReference type="Proteomes" id="UP000078561"/>
    </source>
</evidence>
<proteinExistence type="predicted"/>
<sequence length="240" mass="27576">MQYHSRSLLITVYLTTTTVLGAELNTDRLGDPSWVSWVSWLWNQWTSILRLIWTVSSLPLRPFLWLAQLIWRHLILTPYGLLVQAIYIMYPVLLFCGAACICGLIIGGCSGFAAEALSSALINATWGKQLREKTAKDDDDDDTASTHSHDNDDDEDYENDSQAWGYGESDMDWQRTSSRHSPASSLYRFSTSDPYGLSRPSSFYDDKPEDWQGDEDPEEIASFLRQRRKFQQQQQQQLHH</sequence>
<feature type="transmembrane region" description="Helical" evidence="2">
    <location>
        <begin position="45"/>
        <end position="67"/>
    </location>
</feature>
<reference evidence="3" key="1">
    <citation type="submission" date="2016-04" db="EMBL/GenBank/DDBJ databases">
        <authorList>
            <person name="Evans L.H."/>
            <person name="Alamgir A."/>
            <person name="Owens N."/>
            <person name="Weber N.D."/>
            <person name="Virtaneva K."/>
            <person name="Barbian K."/>
            <person name="Babar A."/>
            <person name="Rosenke K."/>
        </authorList>
    </citation>
    <scope>NUCLEOTIDE SEQUENCE [LARGE SCALE GENOMIC DNA]</scope>
    <source>
        <strain evidence="3">CBS 101.48</strain>
    </source>
</reference>
<keyword evidence="4" id="KW-1185">Reference proteome</keyword>
<feature type="compositionally biased region" description="Polar residues" evidence="1">
    <location>
        <begin position="174"/>
        <end position="193"/>
    </location>
</feature>
<keyword evidence="2" id="KW-0812">Transmembrane</keyword>
<gene>
    <name evidence="3" type="primary">ABSGL_03885.1 scaffold 4679</name>
</gene>
<keyword evidence="2" id="KW-1133">Transmembrane helix</keyword>
<organism evidence="3">
    <name type="scientific">Absidia glauca</name>
    <name type="common">Pin mould</name>
    <dbReference type="NCBI Taxonomy" id="4829"/>
    <lineage>
        <taxon>Eukaryota</taxon>
        <taxon>Fungi</taxon>
        <taxon>Fungi incertae sedis</taxon>
        <taxon>Mucoromycota</taxon>
        <taxon>Mucoromycotina</taxon>
        <taxon>Mucoromycetes</taxon>
        <taxon>Mucorales</taxon>
        <taxon>Cunninghamellaceae</taxon>
        <taxon>Absidia</taxon>
    </lineage>
</organism>
<dbReference type="EMBL" id="LT552064">
    <property type="protein sequence ID" value="SAL98356.1"/>
    <property type="molecule type" value="Genomic_DNA"/>
</dbReference>
<evidence type="ECO:0000256" key="2">
    <source>
        <dbReference type="SAM" id="Phobius"/>
    </source>
</evidence>
<accession>A0A168MDV6</accession>
<name>A0A168MDV6_ABSGL</name>
<feature type="transmembrane region" description="Helical" evidence="2">
    <location>
        <begin position="79"/>
        <end position="106"/>
    </location>
</feature>
<evidence type="ECO:0000256" key="1">
    <source>
        <dbReference type="SAM" id="MobiDB-lite"/>
    </source>
</evidence>
<dbReference type="Proteomes" id="UP000078561">
    <property type="component" value="Unassembled WGS sequence"/>
</dbReference>
<keyword evidence="2" id="KW-0472">Membrane</keyword>
<dbReference type="InParanoid" id="A0A168MDV6"/>
<dbReference type="OMA" id="IPRVESW"/>
<dbReference type="OrthoDB" id="2270199at2759"/>
<protein>
    <submittedName>
        <fullName evidence="3">Uncharacterized protein</fullName>
    </submittedName>
</protein>
<dbReference type="AlphaFoldDB" id="A0A168MDV6"/>
<evidence type="ECO:0000313" key="3">
    <source>
        <dbReference type="EMBL" id="SAL98356.1"/>
    </source>
</evidence>
<feature type="region of interest" description="Disordered" evidence="1">
    <location>
        <begin position="133"/>
        <end position="217"/>
    </location>
</feature>